<dbReference type="AlphaFoldDB" id="A0A5C7IAU5"/>
<dbReference type="InterPro" id="IPR025836">
    <property type="entry name" value="Zn_knuckle_CX2CX4HX4C"/>
</dbReference>
<feature type="region of interest" description="Disordered" evidence="2">
    <location>
        <begin position="338"/>
        <end position="366"/>
    </location>
</feature>
<feature type="compositionally biased region" description="Basic and acidic residues" evidence="2">
    <location>
        <begin position="191"/>
        <end position="203"/>
    </location>
</feature>
<dbReference type="PROSITE" id="PS50158">
    <property type="entry name" value="ZF_CCHC"/>
    <property type="match status" value="1"/>
</dbReference>
<dbReference type="PANTHER" id="PTHR31286:SF178">
    <property type="entry name" value="DUF4283 DOMAIN-CONTAINING PROTEIN"/>
    <property type="match status" value="1"/>
</dbReference>
<evidence type="ECO:0000259" key="3">
    <source>
        <dbReference type="PROSITE" id="PS50158"/>
    </source>
</evidence>
<name>A0A5C7IAU5_9ROSI</name>
<comment type="caution">
    <text evidence="4">The sequence shown here is derived from an EMBL/GenBank/DDBJ whole genome shotgun (WGS) entry which is preliminary data.</text>
</comment>
<protein>
    <recommendedName>
        <fullName evidence="3">CCHC-type domain-containing protein</fullName>
    </recommendedName>
</protein>
<dbReference type="PANTHER" id="PTHR31286">
    <property type="entry name" value="GLYCINE-RICH CELL WALL STRUCTURAL PROTEIN 1.8-LIKE"/>
    <property type="match status" value="1"/>
</dbReference>
<dbReference type="InterPro" id="IPR001878">
    <property type="entry name" value="Znf_CCHC"/>
</dbReference>
<dbReference type="GO" id="GO:0008270">
    <property type="term" value="F:zinc ion binding"/>
    <property type="evidence" value="ECO:0007669"/>
    <property type="project" value="UniProtKB-KW"/>
</dbReference>
<keyword evidence="1" id="KW-0862">Zinc</keyword>
<evidence type="ECO:0000256" key="2">
    <source>
        <dbReference type="SAM" id="MobiDB-lite"/>
    </source>
</evidence>
<accession>A0A5C7IAU5</accession>
<reference evidence="5" key="1">
    <citation type="journal article" date="2019" name="Gigascience">
        <title>De novo genome assembly of the endangered Acer yangbiense, a plant species with extremely small populations endemic to Yunnan Province, China.</title>
        <authorList>
            <person name="Yang J."/>
            <person name="Wariss H.M."/>
            <person name="Tao L."/>
            <person name="Zhang R."/>
            <person name="Yun Q."/>
            <person name="Hollingsworth P."/>
            <person name="Dao Z."/>
            <person name="Luo G."/>
            <person name="Guo H."/>
            <person name="Ma Y."/>
            <person name="Sun W."/>
        </authorList>
    </citation>
    <scope>NUCLEOTIDE SEQUENCE [LARGE SCALE GENOMIC DNA]</scope>
    <source>
        <strain evidence="5">cv. Malutang</strain>
    </source>
</reference>
<keyword evidence="5" id="KW-1185">Reference proteome</keyword>
<dbReference type="Pfam" id="PF14392">
    <property type="entry name" value="zf-CCHC_4"/>
    <property type="match status" value="1"/>
</dbReference>
<keyword evidence="1" id="KW-0863">Zinc-finger</keyword>
<gene>
    <name evidence="4" type="ORF">EZV62_007589</name>
</gene>
<keyword evidence="1" id="KW-0479">Metal-binding</keyword>
<proteinExistence type="predicted"/>
<sequence>MAGECMYTLLPLPVSVTVNTVTSAMHVRCIEARVMYKSANSCMACGTHAKGSAYYTHILEKPEGLGNISKLGFNKADFWIQVFDIPITCMNRRTAKWLAKQIGEVVEIPSESRELNLGKSDVVTMVSLKYKRLPKFCYACGIIGHGIKECLDEEARKVALEGLPTEFGSWLKAPILEKLQYRSNSQTKGSSSDKGRSIEGSRETDEDGSLGRRSSALAPQKYDSASLTTVAKGPRPVGCQLALCLPNSEPISSPSNSLENREQSDPNPTQTEDQSKKIEQTIEVDSIVIPKHQEAPHTLSTLTKKTGKKWKRVARKGQQHQITAKISSPLHIMLNMCKSNRRTSKGDASSPSSAGGTTPARKGKSP</sequence>
<organism evidence="4 5">
    <name type="scientific">Acer yangbiense</name>
    <dbReference type="NCBI Taxonomy" id="1000413"/>
    <lineage>
        <taxon>Eukaryota</taxon>
        <taxon>Viridiplantae</taxon>
        <taxon>Streptophyta</taxon>
        <taxon>Embryophyta</taxon>
        <taxon>Tracheophyta</taxon>
        <taxon>Spermatophyta</taxon>
        <taxon>Magnoliopsida</taxon>
        <taxon>eudicotyledons</taxon>
        <taxon>Gunneridae</taxon>
        <taxon>Pentapetalae</taxon>
        <taxon>rosids</taxon>
        <taxon>malvids</taxon>
        <taxon>Sapindales</taxon>
        <taxon>Sapindaceae</taxon>
        <taxon>Hippocastanoideae</taxon>
        <taxon>Acereae</taxon>
        <taxon>Acer</taxon>
    </lineage>
</organism>
<feature type="region of interest" description="Disordered" evidence="2">
    <location>
        <begin position="250"/>
        <end position="276"/>
    </location>
</feature>
<feature type="domain" description="CCHC-type" evidence="3">
    <location>
        <begin position="137"/>
        <end position="150"/>
    </location>
</feature>
<dbReference type="EMBL" id="VAHF01000003">
    <property type="protein sequence ID" value="TXG66314.1"/>
    <property type="molecule type" value="Genomic_DNA"/>
</dbReference>
<feature type="region of interest" description="Disordered" evidence="2">
    <location>
        <begin position="182"/>
        <end position="218"/>
    </location>
</feature>
<dbReference type="GO" id="GO:0003676">
    <property type="term" value="F:nucleic acid binding"/>
    <property type="evidence" value="ECO:0007669"/>
    <property type="project" value="InterPro"/>
</dbReference>
<dbReference type="InterPro" id="IPR040256">
    <property type="entry name" value="At4g02000-like"/>
</dbReference>
<feature type="compositionally biased region" description="Polar residues" evidence="2">
    <location>
        <begin position="346"/>
        <end position="356"/>
    </location>
</feature>
<evidence type="ECO:0000313" key="4">
    <source>
        <dbReference type="EMBL" id="TXG66314.1"/>
    </source>
</evidence>
<evidence type="ECO:0000256" key="1">
    <source>
        <dbReference type="PROSITE-ProRule" id="PRU00047"/>
    </source>
</evidence>
<dbReference type="Proteomes" id="UP000323000">
    <property type="component" value="Chromosome 3"/>
</dbReference>
<evidence type="ECO:0000313" key="5">
    <source>
        <dbReference type="Proteomes" id="UP000323000"/>
    </source>
</evidence>